<dbReference type="RefSeq" id="WP_011358566.1">
    <property type="nucleotide sequence ID" value="NC_007512.1"/>
</dbReference>
<dbReference type="HOGENOM" id="CLU_007383_6_1_10"/>
<protein>
    <submittedName>
        <fullName evidence="2">UDP-glucose 4-epimerase</fullName>
    </submittedName>
</protein>
<dbReference type="Proteomes" id="UP000002709">
    <property type="component" value="Chromosome"/>
</dbReference>
<dbReference type="InterPro" id="IPR036291">
    <property type="entry name" value="NAD(P)-bd_dom_sf"/>
</dbReference>
<keyword evidence="3" id="KW-1185">Reference proteome</keyword>
<sequence length="309" mass="33465">MNVTVTGANGFIGARLSVYLKSSGHEVFGMVRQSISADDFAVGDIGPLTVWSQGLFASNCVIHCAARVHVMQDAVTDPLSAFRRVNVDGTLHLARQAVDAGVKRFIYISSVKVNGEATDGEPFGPYQTPHPQDPYGISKQEAEEGLRALARATGLEVVIIRPPMVYGPGVKGNFRSMMKAVQYGIPLPLGSVQNKRSLVALDNLVDLIRVCLVHPDAPGNTFMVSDGEDSSTAELLRKIAGAFHRRSMLFAFPEKWLSATLSLLGYSGIAERLCGSLQVDISHTENVLGWSPVVTMEEQLMKMADEFQS</sequence>
<feature type="domain" description="NAD-dependent epimerase/dehydratase" evidence="1">
    <location>
        <begin position="3"/>
        <end position="219"/>
    </location>
</feature>
<evidence type="ECO:0000259" key="1">
    <source>
        <dbReference type="Pfam" id="PF01370"/>
    </source>
</evidence>
<dbReference type="InterPro" id="IPR001509">
    <property type="entry name" value="Epimerase_deHydtase"/>
</dbReference>
<dbReference type="Gene3D" id="3.40.50.720">
    <property type="entry name" value="NAD(P)-binding Rossmann-like Domain"/>
    <property type="match status" value="1"/>
</dbReference>
<dbReference type="AlphaFoldDB" id="Q3B1T6"/>
<dbReference type="InterPro" id="IPR050177">
    <property type="entry name" value="Lipid_A_modif_metabolic_enz"/>
</dbReference>
<dbReference type="SUPFAM" id="SSF51735">
    <property type="entry name" value="NAD(P)-binding Rossmann-fold domains"/>
    <property type="match status" value="1"/>
</dbReference>
<evidence type="ECO:0000313" key="3">
    <source>
        <dbReference type="Proteomes" id="UP000002709"/>
    </source>
</evidence>
<proteinExistence type="predicted"/>
<dbReference type="Pfam" id="PF01370">
    <property type="entry name" value="Epimerase"/>
    <property type="match status" value="1"/>
</dbReference>
<evidence type="ECO:0000313" key="2">
    <source>
        <dbReference type="EMBL" id="ABB24695.1"/>
    </source>
</evidence>
<dbReference type="KEGG" id="plt:Plut_1844"/>
<dbReference type="PANTHER" id="PTHR43245">
    <property type="entry name" value="BIFUNCTIONAL POLYMYXIN RESISTANCE PROTEIN ARNA"/>
    <property type="match status" value="1"/>
</dbReference>
<name>Q3B1T6_CHLL3</name>
<gene>
    <name evidence="2" type="ordered locus">Plut_1844</name>
</gene>
<dbReference type="PANTHER" id="PTHR43245:SF58">
    <property type="entry name" value="BLL5923 PROTEIN"/>
    <property type="match status" value="1"/>
</dbReference>
<dbReference type="EMBL" id="CP000096">
    <property type="protein sequence ID" value="ABB24695.1"/>
    <property type="molecule type" value="Genomic_DNA"/>
</dbReference>
<accession>Q3B1T6</accession>
<dbReference type="OrthoDB" id="1490291at2"/>
<reference evidence="3" key="1">
    <citation type="submission" date="2005-08" db="EMBL/GenBank/DDBJ databases">
        <title>Complete sequence of Pelodictyon luteolum DSM 273.</title>
        <authorList>
            <consortium name="US DOE Joint Genome Institute"/>
            <person name="Copeland A."/>
            <person name="Lucas S."/>
            <person name="Lapidus A."/>
            <person name="Barry K."/>
            <person name="Detter J.C."/>
            <person name="Glavina T."/>
            <person name="Hammon N."/>
            <person name="Israni S."/>
            <person name="Pitluck S."/>
            <person name="Bryant D."/>
            <person name="Schmutz J."/>
            <person name="Larimer F."/>
            <person name="Land M."/>
            <person name="Kyrpides N."/>
            <person name="Ivanova N."/>
            <person name="Richardson P."/>
        </authorList>
    </citation>
    <scope>NUCLEOTIDE SEQUENCE [LARGE SCALE GENOMIC DNA]</scope>
    <source>
        <strain evidence="3">DSM 273 / BCRC 81028 / 2530</strain>
    </source>
</reference>
<dbReference type="eggNOG" id="COG0451">
    <property type="taxonomic scope" value="Bacteria"/>
</dbReference>
<dbReference type="STRING" id="319225.Plut_1844"/>
<dbReference type="CDD" id="cd05232">
    <property type="entry name" value="UDP_G4E_4_SDR_e"/>
    <property type="match status" value="1"/>
</dbReference>
<organism evidence="2 3">
    <name type="scientific">Chlorobium luteolum (strain DSM 273 / BCRC 81028 / 2530)</name>
    <name type="common">Pelodictyon luteolum</name>
    <dbReference type="NCBI Taxonomy" id="319225"/>
    <lineage>
        <taxon>Bacteria</taxon>
        <taxon>Pseudomonadati</taxon>
        <taxon>Chlorobiota</taxon>
        <taxon>Chlorobiia</taxon>
        <taxon>Chlorobiales</taxon>
        <taxon>Chlorobiaceae</taxon>
        <taxon>Chlorobium/Pelodictyon group</taxon>
        <taxon>Pelodictyon</taxon>
    </lineage>
</organism>